<dbReference type="PANTHER" id="PTHR38122">
    <property type="entry name" value="GLYCOPROTEIN X"/>
    <property type="match status" value="1"/>
</dbReference>
<name>A0A9P8UQ20_9PEZI</name>
<comment type="caution">
    <text evidence="3">The sequence shown here is derived from an EMBL/GenBank/DDBJ whole genome shotgun (WGS) entry which is preliminary data.</text>
</comment>
<dbReference type="OrthoDB" id="5414836at2759"/>
<evidence type="ECO:0000313" key="4">
    <source>
        <dbReference type="Proteomes" id="UP000758603"/>
    </source>
</evidence>
<feature type="region of interest" description="Disordered" evidence="1">
    <location>
        <begin position="118"/>
        <end position="150"/>
    </location>
</feature>
<organism evidence="3 4">
    <name type="scientific">Truncatella angustata</name>
    <dbReference type="NCBI Taxonomy" id="152316"/>
    <lineage>
        <taxon>Eukaryota</taxon>
        <taxon>Fungi</taxon>
        <taxon>Dikarya</taxon>
        <taxon>Ascomycota</taxon>
        <taxon>Pezizomycotina</taxon>
        <taxon>Sordariomycetes</taxon>
        <taxon>Xylariomycetidae</taxon>
        <taxon>Amphisphaeriales</taxon>
        <taxon>Sporocadaceae</taxon>
        <taxon>Truncatella</taxon>
    </lineage>
</organism>
<reference evidence="3" key="1">
    <citation type="journal article" date="2021" name="Nat. Commun.">
        <title>Genetic determinants of endophytism in the Arabidopsis root mycobiome.</title>
        <authorList>
            <person name="Mesny F."/>
            <person name="Miyauchi S."/>
            <person name="Thiergart T."/>
            <person name="Pickel B."/>
            <person name="Atanasova L."/>
            <person name="Karlsson M."/>
            <person name="Huettel B."/>
            <person name="Barry K.W."/>
            <person name="Haridas S."/>
            <person name="Chen C."/>
            <person name="Bauer D."/>
            <person name="Andreopoulos W."/>
            <person name="Pangilinan J."/>
            <person name="LaButti K."/>
            <person name="Riley R."/>
            <person name="Lipzen A."/>
            <person name="Clum A."/>
            <person name="Drula E."/>
            <person name="Henrissat B."/>
            <person name="Kohler A."/>
            <person name="Grigoriev I.V."/>
            <person name="Martin F.M."/>
            <person name="Hacquard S."/>
        </authorList>
    </citation>
    <scope>NUCLEOTIDE SEQUENCE</scope>
    <source>
        <strain evidence="3">MPI-SDFR-AT-0073</strain>
    </source>
</reference>
<evidence type="ECO:0000313" key="3">
    <source>
        <dbReference type="EMBL" id="KAH6656105.1"/>
    </source>
</evidence>
<feature type="compositionally biased region" description="Polar residues" evidence="1">
    <location>
        <begin position="119"/>
        <end position="150"/>
    </location>
</feature>
<keyword evidence="2" id="KW-1133">Transmembrane helix</keyword>
<feature type="transmembrane region" description="Helical" evidence="2">
    <location>
        <begin position="158"/>
        <end position="181"/>
    </location>
</feature>
<dbReference type="AlphaFoldDB" id="A0A9P8UQ20"/>
<keyword evidence="2" id="KW-0472">Membrane</keyword>
<dbReference type="EMBL" id="JAGPXC010000003">
    <property type="protein sequence ID" value="KAH6656105.1"/>
    <property type="molecule type" value="Genomic_DNA"/>
</dbReference>
<dbReference type="GeneID" id="70128840"/>
<keyword evidence="2" id="KW-0812">Transmembrane</keyword>
<sequence>MYALFVKALSSDASPARDSFKASQLIQLDNTDLYSDLAIVEAESTGKTTALCDPNGNFLSYYNKCVNCVQGNGNSGTSEDYPNPKLGQHLDYCGIRSISLTVTVQATCDNVEYGLSPAAVSSPSSEDPATSTLSAVTPAQSSGSTTLVPQESESHGKAWIAGPIVGSIGGVAVLFIAGLLLRKRRQRTKSRTVSGDAFDKPQLHSDHIPRLQVAELEVNKKQDPIEMPAEVVPIEFTVPPYEMGDENQRLNQYLTAGDVPEQP</sequence>
<accession>A0A9P8UQ20</accession>
<gene>
    <name evidence="3" type="ORF">BKA67DRAFT_535001</name>
</gene>
<evidence type="ECO:0000256" key="1">
    <source>
        <dbReference type="SAM" id="MobiDB-lite"/>
    </source>
</evidence>
<dbReference type="PANTHER" id="PTHR38122:SF1">
    <property type="entry name" value="GLYCOPROTEIN X"/>
    <property type="match status" value="1"/>
</dbReference>
<dbReference type="Proteomes" id="UP000758603">
    <property type="component" value="Unassembled WGS sequence"/>
</dbReference>
<keyword evidence="4" id="KW-1185">Reference proteome</keyword>
<dbReference type="RefSeq" id="XP_045960370.1">
    <property type="nucleotide sequence ID" value="XM_046099948.1"/>
</dbReference>
<evidence type="ECO:0000256" key="2">
    <source>
        <dbReference type="SAM" id="Phobius"/>
    </source>
</evidence>
<proteinExistence type="predicted"/>
<protein>
    <submittedName>
        <fullName evidence="3">Uncharacterized protein</fullName>
    </submittedName>
</protein>